<evidence type="ECO:0000313" key="3">
    <source>
        <dbReference type="Proteomes" id="UP000887013"/>
    </source>
</evidence>
<accession>A0A8X6P7L6</accession>
<feature type="compositionally biased region" description="Basic and acidic residues" evidence="1">
    <location>
        <begin position="56"/>
        <end position="66"/>
    </location>
</feature>
<dbReference type="AlphaFoldDB" id="A0A8X6P7L6"/>
<evidence type="ECO:0000256" key="1">
    <source>
        <dbReference type="SAM" id="MobiDB-lite"/>
    </source>
</evidence>
<reference evidence="2" key="1">
    <citation type="submission" date="2020-08" db="EMBL/GenBank/DDBJ databases">
        <title>Multicomponent nature underlies the extraordinary mechanical properties of spider dragline silk.</title>
        <authorList>
            <person name="Kono N."/>
            <person name="Nakamura H."/>
            <person name="Mori M."/>
            <person name="Yoshida Y."/>
            <person name="Ohtoshi R."/>
            <person name="Malay A.D."/>
            <person name="Moran D.A.P."/>
            <person name="Tomita M."/>
            <person name="Numata K."/>
            <person name="Arakawa K."/>
        </authorList>
    </citation>
    <scope>NUCLEOTIDE SEQUENCE</scope>
</reference>
<protein>
    <submittedName>
        <fullName evidence="2">Uncharacterized protein</fullName>
    </submittedName>
</protein>
<keyword evidence="3" id="KW-1185">Reference proteome</keyword>
<feature type="compositionally biased region" description="Basic and acidic residues" evidence="1">
    <location>
        <begin position="76"/>
        <end position="91"/>
    </location>
</feature>
<dbReference type="EMBL" id="BMAW01112872">
    <property type="protein sequence ID" value="GFT54858.1"/>
    <property type="molecule type" value="Genomic_DNA"/>
</dbReference>
<feature type="compositionally biased region" description="Basic and acidic residues" evidence="1">
    <location>
        <begin position="20"/>
        <end position="33"/>
    </location>
</feature>
<feature type="compositionally biased region" description="Basic residues" evidence="1">
    <location>
        <begin position="1"/>
        <end position="19"/>
    </location>
</feature>
<sequence length="107" mass="12291">MNFKRVHKTQQIKAGKSKSSRQEHGTRRRDIAHKSGRPALRKAEADDKAKKTRKDPRRESHREASKPKIASQGLQRAREARLQGDRRDHPQSSKAFVGAHKKGRKTH</sequence>
<organism evidence="2 3">
    <name type="scientific">Nephila pilipes</name>
    <name type="common">Giant wood spider</name>
    <name type="synonym">Nephila maculata</name>
    <dbReference type="NCBI Taxonomy" id="299642"/>
    <lineage>
        <taxon>Eukaryota</taxon>
        <taxon>Metazoa</taxon>
        <taxon>Ecdysozoa</taxon>
        <taxon>Arthropoda</taxon>
        <taxon>Chelicerata</taxon>
        <taxon>Arachnida</taxon>
        <taxon>Araneae</taxon>
        <taxon>Araneomorphae</taxon>
        <taxon>Entelegynae</taxon>
        <taxon>Araneoidea</taxon>
        <taxon>Nephilidae</taxon>
        <taxon>Nephila</taxon>
    </lineage>
</organism>
<comment type="caution">
    <text evidence="2">The sequence shown here is derived from an EMBL/GenBank/DDBJ whole genome shotgun (WGS) entry which is preliminary data.</text>
</comment>
<dbReference type="Proteomes" id="UP000887013">
    <property type="component" value="Unassembled WGS sequence"/>
</dbReference>
<name>A0A8X6P7L6_NEPPI</name>
<gene>
    <name evidence="2" type="ORF">NPIL_377161</name>
</gene>
<proteinExistence type="predicted"/>
<feature type="region of interest" description="Disordered" evidence="1">
    <location>
        <begin position="1"/>
        <end position="107"/>
    </location>
</feature>
<evidence type="ECO:0000313" key="2">
    <source>
        <dbReference type="EMBL" id="GFT54858.1"/>
    </source>
</evidence>